<dbReference type="PRINTS" id="PR00455">
    <property type="entry name" value="HTHTETR"/>
</dbReference>
<dbReference type="PROSITE" id="PS50977">
    <property type="entry name" value="HTH_TETR_2"/>
    <property type="match status" value="1"/>
</dbReference>
<dbReference type="Pfam" id="PF00440">
    <property type="entry name" value="TetR_N"/>
    <property type="match status" value="1"/>
</dbReference>
<evidence type="ECO:0000256" key="3">
    <source>
        <dbReference type="ARBA" id="ARBA00023163"/>
    </source>
</evidence>
<dbReference type="Gene3D" id="1.10.357.10">
    <property type="entry name" value="Tetracycline Repressor, domain 2"/>
    <property type="match status" value="1"/>
</dbReference>
<dbReference type="RefSeq" id="WP_146251364.1">
    <property type="nucleotide sequence ID" value="NZ_QJKF01000021.1"/>
</dbReference>
<evidence type="ECO:0000256" key="4">
    <source>
        <dbReference type="PROSITE-ProRule" id="PRU00335"/>
    </source>
</evidence>
<dbReference type="Proteomes" id="UP000247569">
    <property type="component" value="Unassembled WGS sequence"/>
</dbReference>
<dbReference type="PANTHER" id="PTHR30055:SF234">
    <property type="entry name" value="HTH-TYPE TRANSCRIPTIONAL REGULATOR BETI"/>
    <property type="match status" value="1"/>
</dbReference>
<keyword evidence="3" id="KW-0804">Transcription</keyword>
<keyword evidence="1" id="KW-0805">Transcription regulation</keyword>
<dbReference type="GO" id="GO:0003700">
    <property type="term" value="F:DNA-binding transcription factor activity"/>
    <property type="evidence" value="ECO:0007669"/>
    <property type="project" value="TreeGrafter"/>
</dbReference>
<dbReference type="InterPro" id="IPR009057">
    <property type="entry name" value="Homeodomain-like_sf"/>
</dbReference>
<accession>A0A318K2L7</accession>
<evidence type="ECO:0000256" key="5">
    <source>
        <dbReference type="SAM" id="MobiDB-lite"/>
    </source>
</evidence>
<dbReference type="SUPFAM" id="SSF46689">
    <property type="entry name" value="Homeodomain-like"/>
    <property type="match status" value="1"/>
</dbReference>
<dbReference type="OrthoDB" id="4641396at2"/>
<evidence type="ECO:0000256" key="2">
    <source>
        <dbReference type="ARBA" id="ARBA00023125"/>
    </source>
</evidence>
<reference evidence="7 8" key="1">
    <citation type="submission" date="2018-05" db="EMBL/GenBank/DDBJ databases">
        <title>Genomic Encyclopedia of Type Strains, Phase IV (KMG-IV): sequencing the most valuable type-strain genomes for metagenomic binning, comparative biology and taxonomic classification.</title>
        <authorList>
            <person name="Goeker M."/>
        </authorList>
    </citation>
    <scope>NUCLEOTIDE SEQUENCE [LARGE SCALE GENOMIC DNA]</scope>
    <source>
        <strain evidence="7 8">DSM 44704</strain>
    </source>
</reference>
<evidence type="ECO:0000313" key="8">
    <source>
        <dbReference type="Proteomes" id="UP000247569"/>
    </source>
</evidence>
<dbReference type="InterPro" id="IPR036271">
    <property type="entry name" value="Tet_transcr_reg_TetR-rel_C_sf"/>
</dbReference>
<protein>
    <submittedName>
        <fullName evidence="7">TetR family transcriptional regulator</fullName>
    </submittedName>
</protein>
<feature type="DNA-binding region" description="H-T-H motif" evidence="4">
    <location>
        <begin position="44"/>
        <end position="63"/>
    </location>
</feature>
<dbReference type="PANTHER" id="PTHR30055">
    <property type="entry name" value="HTH-TYPE TRANSCRIPTIONAL REGULATOR RUTR"/>
    <property type="match status" value="1"/>
</dbReference>
<dbReference type="SUPFAM" id="SSF48498">
    <property type="entry name" value="Tetracyclin repressor-like, C-terminal domain"/>
    <property type="match status" value="1"/>
</dbReference>
<comment type="caution">
    <text evidence="7">The sequence shown here is derived from an EMBL/GenBank/DDBJ whole genome shotgun (WGS) entry which is preliminary data.</text>
</comment>
<proteinExistence type="predicted"/>
<feature type="domain" description="HTH tetR-type" evidence="6">
    <location>
        <begin position="21"/>
        <end position="81"/>
    </location>
</feature>
<evidence type="ECO:0000259" key="6">
    <source>
        <dbReference type="PROSITE" id="PS50977"/>
    </source>
</evidence>
<gene>
    <name evidence="7" type="ORF">DFR70_12129</name>
</gene>
<dbReference type="Pfam" id="PF13305">
    <property type="entry name" value="TetR_C_33"/>
    <property type="match status" value="1"/>
</dbReference>
<dbReference type="InterPro" id="IPR001647">
    <property type="entry name" value="HTH_TetR"/>
</dbReference>
<name>A0A318K2L7_9NOCA</name>
<dbReference type="InterPro" id="IPR050109">
    <property type="entry name" value="HTH-type_TetR-like_transc_reg"/>
</dbReference>
<keyword evidence="2 4" id="KW-0238">DNA-binding</keyword>
<organism evidence="7 8">
    <name type="scientific">Nocardia tenerifensis</name>
    <dbReference type="NCBI Taxonomy" id="228006"/>
    <lineage>
        <taxon>Bacteria</taxon>
        <taxon>Bacillati</taxon>
        <taxon>Actinomycetota</taxon>
        <taxon>Actinomycetes</taxon>
        <taxon>Mycobacteriales</taxon>
        <taxon>Nocardiaceae</taxon>
        <taxon>Nocardia</taxon>
    </lineage>
</organism>
<keyword evidence="8" id="KW-1185">Reference proteome</keyword>
<dbReference type="InterPro" id="IPR025996">
    <property type="entry name" value="MT1864/Rv1816-like_C"/>
</dbReference>
<evidence type="ECO:0000256" key="1">
    <source>
        <dbReference type="ARBA" id="ARBA00023015"/>
    </source>
</evidence>
<dbReference type="AlphaFoldDB" id="A0A318K2L7"/>
<dbReference type="EMBL" id="QJKF01000021">
    <property type="protein sequence ID" value="PXX55560.1"/>
    <property type="molecule type" value="Genomic_DNA"/>
</dbReference>
<dbReference type="GO" id="GO:0000976">
    <property type="term" value="F:transcription cis-regulatory region binding"/>
    <property type="evidence" value="ECO:0007669"/>
    <property type="project" value="TreeGrafter"/>
</dbReference>
<evidence type="ECO:0000313" key="7">
    <source>
        <dbReference type="EMBL" id="PXX55560.1"/>
    </source>
</evidence>
<sequence length="233" mass="25569">MKRDDDVDTSPSARRREREREEMRDRLLRTARSIAAEQGWSAVTIRRIADRIEYTSPVIYHYFSSKDALVAEVMCAGFREIADRIADAAQGSADTRLIAVGAAFWDFAFAAPELYQAMNGQAGVSFAADDMPEEVEHSFRIFLGVLESIAAERGSRLADPVGAVNTVWAYLHGFVSLTMSGRAVGDVEQGKQLMLASLAPLFDAQLRPAAASARTSRAGARRRAAAAEVIRER</sequence>
<feature type="region of interest" description="Disordered" evidence="5">
    <location>
        <begin position="1"/>
        <end position="22"/>
    </location>
</feature>